<proteinExistence type="predicted"/>
<feature type="compositionally biased region" description="Basic and acidic residues" evidence="1">
    <location>
        <begin position="36"/>
        <end position="56"/>
    </location>
</feature>
<comment type="caution">
    <text evidence="2">The sequence shown here is derived from an EMBL/GenBank/DDBJ whole genome shotgun (WGS) entry which is preliminary data.</text>
</comment>
<evidence type="ECO:0000256" key="1">
    <source>
        <dbReference type="SAM" id="MobiDB-lite"/>
    </source>
</evidence>
<evidence type="ECO:0000313" key="3">
    <source>
        <dbReference type="Proteomes" id="UP001194746"/>
    </source>
</evidence>
<feature type="region of interest" description="Disordered" evidence="1">
    <location>
        <begin position="161"/>
        <end position="247"/>
    </location>
</feature>
<gene>
    <name evidence="2" type="ORF">FE257_002362</name>
</gene>
<dbReference type="AlphaFoldDB" id="A0AAD4GNC2"/>
<dbReference type="Proteomes" id="UP001194746">
    <property type="component" value="Unassembled WGS sequence"/>
</dbReference>
<dbReference type="InterPro" id="IPR031355">
    <property type="entry name" value="YBL010C/LAA2-like"/>
</dbReference>
<feature type="region of interest" description="Disordered" evidence="1">
    <location>
        <begin position="1"/>
        <end position="124"/>
    </location>
</feature>
<protein>
    <submittedName>
        <fullName evidence="2">Uncharacterized protein</fullName>
    </submittedName>
</protein>
<dbReference type="EMBL" id="VCAU01000137">
    <property type="protein sequence ID" value="KAF9884024.1"/>
    <property type="molecule type" value="Genomic_DNA"/>
</dbReference>
<feature type="compositionally biased region" description="Acidic residues" evidence="1">
    <location>
        <begin position="178"/>
        <end position="189"/>
    </location>
</feature>
<reference evidence="2" key="1">
    <citation type="journal article" date="2019" name="Beilstein J. Org. Chem.">
        <title>Nanangenines: drimane sesquiterpenoids as the dominant metabolite cohort of a novel Australian fungus, Aspergillus nanangensis.</title>
        <authorList>
            <person name="Lacey H.J."/>
            <person name="Gilchrist C.L.M."/>
            <person name="Crombie A."/>
            <person name="Kalaitzis J.A."/>
            <person name="Vuong D."/>
            <person name="Rutledge P.J."/>
            <person name="Turner P."/>
            <person name="Pitt J.I."/>
            <person name="Lacey E."/>
            <person name="Chooi Y.H."/>
            <person name="Piggott A.M."/>
        </authorList>
    </citation>
    <scope>NUCLEOTIDE SEQUENCE</scope>
    <source>
        <strain evidence="2">MST-FP2251</strain>
    </source>
</reference>
<feature type="region of interest" description="Disordered" evidence="1">
    <location>
        <begin position="418"/>
        <end position="470"/>
    </location>
</feature>
<keyword evidence="3" id="KW-1185">Reference proteome</keyword>
<feature type="compositionally biased region" description="Polar residues" evidence="1">
    <location>
        <begin position="420"/>
        <end position="456"/>
    </location>
</feature>
<feature type="compositionally biased region" description="Polar residues" evidence="1">
    <location>
        <begin position="161"/>
        <end position="174"/>
    </location>
</feature>
<sequence length="548" mass="59819">MSEEPSCRSSSHLEPPRESVELEDPGAQDSVASTSDEEHFSDASEGHERSRSRSPSDRTLPVPLTRVEKVDDEPSYGEVPGTEAFDKRDQDAVPDEVEVIPEGSRSRSHSVAGQRSPGSPVPRTMVEKVDMDQASYGDIPGTPGYENRRADAVPDVVIAASNSNTPQILPNTGPQDLESTEENISEIDVPETVLSRVDSLPTDHSDTIPRAHKIHPGDALPDVTETVPDIPDPTAFPSHTSQNSSTVDVTTGIQEAHDDFDDFAAEQDMGEDDFGDFDDGFQEPSADVSEDEPMTQSHISTPRHPTPPIVPSLMDLESVQSLPDLLAALDESLNLVFPATKEISSLPPTEPIQNSSAIFNTERSLSLWSQLVAPPPLQPQNWVKSRIRRLFLVSLGVPVDLDEILPASKQKKLVLPSINLGGSENGSSTTHSRSQSQIRKDGNQSGPNSPRTSGTATRHRSSRRREQSLPPDLDLSAVRRLCATTDAALNGLTDTELQGHVQELEQVTLRASSVLEYWLKRRDGLVSEKEAFEGVIENLVNHARRVRK</sequence>
<feature type="compositionally biased region" description="Polar residues" evidence="1">
    <location>
        <begin position="237"/>
        <end position="247"/>
    </location>
</feature>
<name>A0AAD4GNC2_ASPNN</name>
<organism evidence="2 3">
    <name type="scientific">Aspergillus nanangensis</name>
    <dbReference type="NCBI Taxonomy" id="2582783"/>
    <lineage>
        <taxon>Eukaryota</taxon>
        <taxon>Fungi</taxon>
        <taxon>Dikarya</taxon>
        <taxon>Ascomycota</taxon>
        <taxon>Pezizomycotina</taxon>
        <taxon>Eurotiomycetes</taxon>
        <taxon>Eurotiomycetidae</taxon>
        <taxon>Eurotiales</taxon>
        <taxon>Aspergillaceae</taxon>
        <taxon>Aspergillus</taxon>
        <taxon>Aspergillus subgen. Circumdati</taxon>
    </lineage>
</organism>
<dbReference type="Pfam" id="PF17104">
    <property type="entry name" value="YBL010C_LAA2"/>
    <property type="match status" value="1"/>
</dbReference>
<accession>A0AAD4GNC2</accession>
<evidence type="ECO:0000313" key="2">
    <source>
        <dbReference type="EMBL" id="KAF9884024.1"/>
    </source>
</evidence>
<dbReference type="PANTHER" id="PTHR38698">
    <property type="entry name" value="EXPRESSED PROTEIN"/>
    <property type="match status" value="1"/>
</dbReference>
<dbReference type="PANTHER" id="PTHR38698:SF1">
    <property type="entry name" value="FUNGAL PROTEIN"/>
    <property type="match status" value="1"/>
</dbReference>
<feature type="compositionally biased region" description="Acidic residues" evidence="1">
    <location>
        <begin position="270"/>
        <end position="281"/>
    </location>
</feature>
<feature type="region of interest" description="Disordered" evidence="1">
    <location>
        <begin position="270"/>
        <end position="306"/>
    </location>
</feature>
<reference evidence="2" key="2">
    <citation type="submission" date="2020-02" db="EMBL/GenBank/DDBJ databases">
        <authorList>
            <person name="Gilchrist C.L.M."/>
            <person name="Chooi Y.-H."/>
        </authorList>
    </citation>
    <scope>NUCLEOTIDE SEQUENCE</scope>
    <source>
        <strain evidence="2">MST-FP2251</strain>
    </source>
</reference>